<reference evidence="3 4" key="1">
    <citation type="journal article" date="2022" name="Front. Microbiol.">
        <title>High genomic differentiation and limited gene flow indicate recent cryptic speciation within the genus Laspinema (cyanobacteria).</title>
        <authorList>
            <person name="Stanojkovic A."/>
            <person name="Skoupy S."/>
            <person name="Skaloud P."/>
            <person name="Dvorak P."/>
        </authorList>
    </citation>
    <scope>NUCLEOTIDE SEQUENCE [LARGE SCALE GENOMIC DNA]</scope>
    <source>
        <strain evidence="3 4">D3b</strain>
    </source>
</reference>
<proteinExistence type="predicted"/>
<gene>
    <name evidence="3" type="ORF">NG792_03345</name>
</gene>
<evidence type="ECO:0000256" key="1">
    <source>
        <dbReference type="SAM" id="Phobius"/>
    </source>
</evidence>
<dbReference type="Pfam" id="PF00069">
    <property type="entry name" value="Pkinase"/>
    <property type="match status" value="1"/>
</dbReference>
<keyword evidence="1" id="KW-0812">Transmembrane</keyword>
<feature type="transmembrane region" description="Helical" evidence="1">
    <location>
        <begin position="12"/>
        <end position="33"/>
    </location>
</feature>
<accession>A0ABT2N250</accession>
<dbReference type="RefSeq" id="WP_261234522.1">
    <property type="nucleotide sequence ID" value="NZ_JAMXFA010000003.1"/>
</dbReference>
<keyword evidence="1" id="KW-1133">Transmembrane helix</keyword>
<sequence length="651" mass="73755">MAIIPGQTQKRLALFSAVLLGATLCPTLSTLFGGTTSPAIISTLANMVSSVFGGLVANDMGELAKRLETKDTSNHDLAKATGEAISLVIRNLAELNGIDKITHKSLKKLAEVTEKEWSKISVKPNNSNVFLHITDNDLVRLMSAKASEFAKATALTEDIWEEIVRILDNLAKTHLTDDWILKLAFQLHHTFPQGFREILKVDAARGGKAYAAMSLSLMGEIAALSAERGNFPSEQIEQIKKYLEQANQDLHSEQKNIFCQVMAQIESGFNLALESAKQEIICEIQSGFQSTEQKIDKIYMIITQISDSLHQKNINNNLRQINPTLKYNDSSFLQENSEYFLQEKNIADILIARNLPGLFERLLELKGLSISEKYTLRWLYAVGGQSIVYLAEKNNGDLVIVKIPYLDYHRPAYISIDKINKSRSYLIQEAELLKKLNYMGLPNFTDLIYTSNPLHADYRDHATVNGEPFLVMEFISGVNLLQFGRYIHNQSSIDYRTLEKIVWKTLSEITDFCITLSEAGYLYSDINPLNFILASNFSLIRILDAGSLIPLHSDSHITPPFTESYIPVEYFNAYDRGQRMYPNSQYVMYALGKMLWEILTNKQPYPGEHPNLFEPVLQQYSTEIRITICSLIENRYSDFNVLRKTLKSFFS</sequence>
<dbReference type="SUPFAM" id="SSF56112">
    <property type="entry name" value="Protein kinase-like (PK-like)"/>
    <property type="match status" value="1"/>
</dbReference>
<keyword evidence="4" id="KW-1185">Reference proteome</keyword>
<feature type="domain" description="Protein kinase" evidence="2">
    <location>
        <begin position="374"/>
        <end position="651"/>
    </location>
</feature>
<name>A0ABT2N250_9CYAN</name>
<dbReference type="InterPro" id="IPR011009">
    <property type="entry name" value="Kinase-like_dom_sf"/>
</dbReference>
<organism evidence="3 4">
    <name type="scientific">Laspinema olomoucense D3b</name>
    <dbReference type="NCBI Taxonomy" id="2953688"/>
    <lineage>
        <taxon>Bacteria</taxon>
        <taxon>Bacillati</taxon>
        <taxon>Cyanobacteriota</taxon>
        <taxon>Cyanophyceae</taxon>
        <taxon>Oscillatoriophycideae</taxon>
        <taxon>Oscillatoriales</taxon>
        <taxon>Laspinemataceae</taxon>
        <taxon>Laspinema</taxon>
        <taxon>Laspinema olomoucense</taxon>
    </lineage>
</organism>
<keyword evidence="1" id="KW-0472">Membrane</keyword>
<dbReference type="PROSITE" id="PS50011">
    <property type="entry name" value="PROTEIN_KINASE_DOM"/>
    <property type="match status" value="1"/>
</dbReference>
<evidence type="ECO:0000259" key="2">
    <source>
        <dbReference type="PROSITE" id="PS50011"/>
    </source>
</evidence>
<dbReference type="Gene3D" id="1.10.510.10">
    <property type="entry name" value="Transferase(Phosphotransferase) domain 1"/>
    <property type="match status" value="1"/>
</dbReference>
<evidence type="ECO:0000313" key="3">
    <source>
        <dbReference type="EMBL" id="MCT7976762.1"/>
    </source>
</evidence>
<protein>
    <recommendedName>
        <fullName evidence="2">Protein kinase domain-containing protein</fullName>
    </recommendedName>
</protein>
<dbReference type="InterPro" id="IPR000719">
    <property type="entry name" value="Prot_kinase_dom"/>
</dbReference>
<dbReference type="SMART" id="SM00220">
    <property type="entry name" value="S_TKc"/>
    <property type="match status" value="1"/>
</dbReference>
<evidence type="ECO:0000313" key="4">
    <source>
        <dbReference type="Proteomes" id="UP001525961"/>
    </source>
</evidence>
<dbReference type="Proteomes" id="UP001525961">
    <property type="component" value="Unassembled WGS sequence"/>
</dbReference>
<comment type="caution">
    <text evidence="3">The sequence shown here is derived from an EMBL/GenBank/DDBJ whole genome shotgun (WGS) entry which is preliminary data.</text>
</comment>
<dbReference type="EMBL" id="JAMXFA010000003">
    <property type="protein sequence ID" value="MCT7976762.1"/>
    <property type="molecule type" value="Genomic_DNA"/>
</dbReference>